<dbReference type="OrthoDB" id="9785847at2"/>
<name>G8R8M0_OWEHD</name>
<dbReference type="PANTHER" id="PTHR43433:SF5">
    <property type="entry name" value="AB HYDROLASE-1 DOMAIN-CONTAINING PROTEIN"/>
    <property type="match status" value="1"/>
</dbReference>
<reference evidence="2 3" key="1">
    <citation type="journal article" date="2012" name="Stand. Genomic Sci.">
        <title>Genome sequence of the orange-pigmented seawater bacterium Owenweeksia hongkongensis type strain (UST20020801(T)).</title>
        <authorList>
            <person name="Riedel T."/>
            <person name="Held B."/>
            <person name="Nolan M."/>
            <person name="Lucas S."/>
            <person name="Lapidus A."/>
            <person name="Tice H."/>
            <person name="Del Rio T.G."/>
            <person name="Cheng J.F."/>
            <person name="Han C."/>
            <person name="Tapia R."/>
            <person name="Goodwin L.A."/>
            <person name="Pitluck S."/>
            <person name="Liolios K."/>
            <person name="Mavromatis K."/>
            <person name="Pagani I."/>
            <person name="Ivanova N."/>
            <person name="Mikhailova N."/>
            <person name="Pati A."/>
            <person name="Chen A."/>
            <person name="Palaniappan K."/>
            <person name="Rohde M."/>
            <person name="Tindall B.J."/>
            <person name="Detter J.C."/>
            <person name="Goker M."/>
            <person name="Woyke T."/>
            <person name="Bristow J."/>
            <person name="Eisen J.A."/>
            <person name="Markowitz V."/>
            <person name="Hugenholtz P."/>
            <person name="Klenk H.P."/>
            <person name="Kyrpides N.C."/>
        </authorList>
    </citation>
    <scope>NUCLEOTIDE SEQUENCE</scope>
    <source>
        <strain evidence="3">DSM 17368 / JCM 12287 / NRRL B-23963</strain>
    </source>
</reference>
<organism evidence="2 3">
    <name type="scientific">Owenweeksia hongkongensis (strain DSM 17368 / CIP 108786 / JCM 12287 / NRRL B-23963 / UST20020801)</name>
    <dbReference type="NCBI Taxonomy" id="926562"/>
    <lineage>
        <taxon>Bacteria</taxon>
        <taxon>Pseudomonadati</taxon>
        <taxon>Bacteroidota</taxon>
        <taxon>Flavobacteriia</taxon>
        <taxon>Flavobacteriales</taxon>
        <taxon>Owenweeksiaceae</taxon>
        <taxon>Owenweeksia</taxon>
    </lineage>
</organism>
<dbReference type="EMBL" id="CP003156">
    <property type="protein sequence ID" value="AEV31402.1"/>
    <property type="molecule type" value="Genomic_DNA"/>
</dbReference>
<evidence type="ECO:0000313" key="2">
    <source>
        <dbReference type="EMBL" id="AEV31402.1"/>
    </source>
</evidence>
<dbReference type="KEGG" id="oho:Oweho_0382"/>
<dbReference type="InterPro" id="IPR029058">
    <property type="entry name" value="AB_hydrolase_fold"/>
</dbReference>
<dbReference type="eggNOG" id="COG1073">
    <property type="taxonomic scope" value="Bacteria"/>
</dbReference>
<accession>G8R8M0</accession>
<dbReference type="STRING" id="926562.Oweho_0382"/>
<dbReference type="HOGENOM" id="CLU_072027_0_0_10"/>
<dbReference type="Proteomes" id="UP000005631">
    <property type="component" value="Chromosome"/>
</dbReference>
<gene>
    <name evidence="2" type="ordered locus">Oweho_0382</name>
</gene>
<dbReference type="InterPro" id="IPR050471">
    <property type="entry name" value="AB_hydrolase"/>
</dbReference>
<dbReference type="PANTHER" id="PTHR43433">
    <property type="entry name" value="HYDROLASE, ALPHA/BETA FOLD FAMILY PROTEIN"/>
    <property type="match status" value="1"/>
</dbReference>
<proteinExistence type="predicted"/>
<dbReference type="Pfam" id="PF00561">
    <property type="entry name" value="Abhydrolase_1"/>
    <property type="match status" value="1"/>
</dbReference>
<dbReference type="AlphaFoldDB" id="G8R8M0"/>
<sequence>MSALSAVSTPLATKLALNLFFTPIKFPIPTREMPVRESATEHIMHTGKSEFSLFEWKNDGPKVLLVHGWGGRATQFFRIIEELHKKGYHVFSIEAPAHGTSKQRKTHMLEFVDCVETVQDKFGQFDFAIGHSLGGMAIFNSLLRNLSPHKIVVIGTPVSIRSVVNDFCEKVKATPKVANRIIENIENRYSMKVEDASTDDLASRFDPQGMIIHDTDDQDISVEQAKQLAAKWPNAQLVITQGLGHRKVLMDQKVIDSIIGFLPLN</sequence>
<dbReference type="SUPFAM" id="SSF53474">
    <property type="entry name" value="alpha/beta-Hydrolases"/>
    <property type="match status" value="1"/>
</dbReference>
<feature type="domain" description="AB hydrolase-1" evidence="1">
    <location>
        <begin position="63"/>
        <end position="151"/>
    </location>
</feature>
<protein>
    <submittedName>
        <fullName evidence="2">Lysophospholipase</fullName>
    </submittedName>
</protein>
<evidence type="ECO:0000259" key="1">
    <source>
        <dbReference type="Pfam" id="PF00561"/>
    </source>
</evidence>
<keyword evidence="3" id="KW-1185">Reference proteome</keyword>
<evidence type="ECO:0000313" key="3">
    <source>
        <dbReference type="Proteomes" id="UP000005631"/>
    </source>
</evidence>
<dbReference type="InterPro" id="IPR000073">
    <property type="entry name" value="AB_hydrolase_1"/>
</dbReference>
<dbReference type="Gene3D" id="3.40.50.1820">
    <property type="entry name" value="alpha/beta hydrolase"/>
    <property type="match status" value="1"/>
</dbReference>